<name>A0ABS6YCX7_9BACT</name>
<reference evidence="1 2" key="1">
    <citation type="submission" date="2021-07" db="EMBL/GenBank/DDBJ databases">
        <title>Genomic diversity and antimicrobial resistance of Prevotella spp. isolated from chronic lung disease airways.</title>
        <authorList>
            <person name="Webb K.A."/>
            <person name="Olagoke O.S."/>
            <person name="Baird T."/>
            <person name="Neill J."/>
            <person name="Pham A."/>
            <person name="Wells T.J."/>
            <person name="Ramsay K.A."/>
            <person name="Bell S.C."/>
            <person name="Sarovich D.S."/>
            <person name="Price E.P."/>
        </authorList>
    </citation>
    <scope>NUCLEOTIDE SEQUENCE [LARGE SCALE GENOMIC DNA]</scope>
    <source>
        <strain evidence="1 2">SCHI0011.S.12</strain>
    </source>
</reference>
<proteinExistence type="predicted"/>
<evidence type="ECO:0000313" key="1">
    <source>
        <dbReference type="EMBL" id="MBW4769051.1"/>
    </source>
</evidence>
<dbReference type="EMBL" id="JAHXCT010000003">
    <property type="protein sequence ID" value="MBW4769051.1"/>
    <property type="molecule type" value="Genomic_DNA"/>
</dbReference>
<dbReference type="Proteomes" id="UP000788426">
    <property type="component" value="Unassembled WGS sequence"/>
</dbReference>
<keyword evidence="2" id="KW-1185">Reference proteome</keyword>
<dbReference type="RefSeq" id="WP_219480487.1">
    <property type="nucleotide sequence ID" value="NZ_JAHXCT010000003.1"/>
</dbReference>
<protein>
    <submittedName>
        <fullName evidence="1">Uncharacterized protein</fullName>
    </submittedName>
</protein>
<evidence type="ECO:0000313" key="2">
    <source>
        <dbReference type="Proteomes" id="UP000788426"/>
    </source>
</evidence>
<comment type="caution">
    <text evidence="1">The sequence shown here is derived from an EMBL/GenBank/DDBJ whole genome shotgun (WGS) entry which is preliminary data.</text>
</comment>
<gene>
    <name evidence="1" type="ORF">KZO38_04665</name>
</gene>
<organism evidence="1 2">
    <name type="scientific">Hoylesella nanceiensis</name>
    <dbReference type="NCBI Taxonomy" id="425941"/>
    <lineage>
        <taxon>Bacteria</taxon>
        <taxon>Pseudomonadati</taxon>
        <taxon>Bacteroidota</taxon>
        <taxon>Bacteroidia</taxon>
        <taxon>Bacteroidales</taxon>
        <taxon>Prevotellaceae</taxon>
        <taxon>Hoylesella</taxon>
    </lineage>
</organism>
<sequence>MLSLCEGYSLDALDIYFCSATQCAKDEVEDARLLKFIKDAIKDKNDVSKVSYYETGKLFRELVVTKKAKRKVKSLLSTLEIELPIHQDIAEKDLTIHLSTTSSYGNSSSSFSF</sequence>
<accession>A0ABS6YCX7</accession>